<reference evidence="3" key="1">
    <citation type="submission" date="2017-11" db="EMBL/GenBank/DDBJ databases">
        <authorList>
            <person name="Lima N.C."/>
            <person name="Parody-Merino A.M."/>
            <person name="Battley P.F."/>
            <person name="Fidler A.E."/>
            <person name="Prosdocimi F."/>
        </authorList>
    </citation>
    <scope>NUCLEOTIDE SEQUENCE [LARGE SCALE GENOMIC DNA]</scope>
</reference>
<gene>
    <name evidence="2" type="ORF">llap_11475</name>
</gene>
<keyword evidence="2" id="KW-0547">Nucleotide-binding</keyword>
<organism evidence="2 3">
    <name type="scientific">Limosa lapponica baueri</name>
    <dbReference type="NCBI Taxonomy" id="1758121"/>
    <lineage>
        <taxon>Eukaryota</taxon>
        <taxon>Metazoa</taxon>
        <taxon>Chordata</taxon>
        <taxon>Craniata</taxon>
        <taxon>Vertebrata</taxon>
        <taxon>Euteleostomi</taxon>
        <taxon>Archelosauria</taxon>
        <taxon>Archosauria</taxon>
        <taxon>Dinosauria</taxon>
        <taxon>Saurischia</taxon>
        <taxon>Theropoda</taxon>
        <taxon>Coelurosauria</taxon>
        <taxon>Aves</taxon>
        <taxon>Neognathae</taxon>
        <taxon>Neoaves</taxon>
        <taxon>Charadriiformes</taxon>
        <taxon>Scolopacidae</taxon>
        <taxon>Limosa</taxon>
    </lineage>
</organism>
<dbReference type="AlphaFoldDB" id="A0A2I0TWP9"/>
<evidence type="ECO:0000313" key="2">
    <source>
        <dbReference type="EMBL" id="PKU38221.1"/>
    </source>
</evidence>
<sequence length="183" mass="19399">MFSVSPSRAMTPFPNVSCVVGADCPLKDAFSRRISKLTVKGREHCLKMLEEALSTNQNVPAEGKSVAENVAETELTVVGEGDCGKRPGSDEDMESPATKRLRTVAKSSILSQPESKSVCPTKKKFCLPFNLSGDALSVLTSPIVAPRLPTLLQHLLVTPKAIFAPCASPTVCNTEGKAAVKTG</sequence>
<protein>
    <submittedName>
        <fullName evidence="2">Atp-dependent dna helicase q5</fullName>
    </submittedName>
</protein>
<dbReference type="Proteomes" id="UP000233556">
    <property type="component" value="Unassembled WGS sequence"/>
</dbReference>
<evidence type="ECO:0000313" key="3">
    <source>
        <dbReference type="Proteomes" id="UP000233556"/>
    </source>
</evidence>
<keyword evidence="3" id="KW-1185">Reference proteome</keyword>
<dbReference type="Gene3D" id="6.10.250.2460">
    <property type="match status" value="1"/>
</dbReference>
<dbReference type="OrthoDB" id="10261556at2759"/>
<name>A0A2I0TWP9_LIMLA</name>
<reference evidence="3" key="2">
    <citation type="submission" date="2017-12" db="EMBL/GenBank/DDBJ databases">
        <title>Genome sequence of the Bar-tailed Godwit (Limosa lapponica baueri).</title>
        <authorList>
            <person name="Lima N.C.B."/>
            <person name="Parody-Merino A.M."/>
            <person name="Battley P.F."/>
            <person name="Fidler A.E."/>
            <person name="Prosdocimi F."/>
        </authorList>
    </citation>
    <scope>NUCLEOTIDE SEQUENCE [LARGE SCALE GENOMIC DNA]</scope>
</reference>
<dbReference type="EMBL" id="KZ506815">
    <property type="protein sequence ID" value="PKU38221.1"/>
    <property type="molecule type" value="Genomic_DNA"/>
</dbReference>
<proteinExistence type="predicted"/>
<evidence type="ECO:0000256" key="1">
    <source>
        <dbReference type="SAM" id="MobiDB-lite"/>
    </source>
</evidence>
<keyword evidence="2" id="KW-0378">Hydrolase</keyword>
<accession>A0A2I0TWP9</accession>
<keyword evidence="2" id="KW-0067">ATP-binding</keyword>
<keyword evidence="2" id="KW-0347">Helicase</keyword>
<feature type="region of interest" description="Disordered" evidence="1">
    <location>
        <begin position="79"/>
        <end position="98"/>
    </location>
</feature>
<dbReference type="GO" id="GO:0004386">
    <property type="term" value="F:helicase activity"/>
    <property type="evidence" value="ECO:0007669"/>
    <property type="project" value="UniProtKB-KW"/>
</dbReference>